<feature type="transmembrane region" description="Helical" evidence="1">
    <location>
        <begin position="20"/>
        <end position="44"/>
    </location>
</feature>
<protein>
    <submittedName>
        <fullName evidence="2">Uncharacterized protein</fullName>
    </submittedName>
</protein>
<dbReference type="RefSeq" id="WP_065441197.1">
    <property type="nucleotide sequence ID" value="NZ_BCXZ01000032.1"/>
</dbReference>
<dbReference type="AlphaFoldDB" id="A0AAQ0LTD0"/>
<dbReference type="EMBL" id="QRPH01000002">
    <property type="protein sequence ID" value="RHL96921.1"/>
    <property type="molecule type" value="Genomic_DNA"/>
</dbReference>
<evidence type="ECO:0000313" key="3">
    <source>
        <dbReference type="Proteomes" id="UP000285613"/>
    </source>
</evidence>
<keyword evidence="1" id="KW-1133">Transmembrane helix</keyword>
<gene>
    <name evidence="2" type="ORF">DWZ91_02615</name>
</gene>
<dbReference type="Proteomes" id="UP000285613">
    <property type="component" value="Unassembled WGS sequence"/>
</dbReference>
<keyword evidence="1" id="KW-0812">Transmembrane</keyword>
<organism evidence="2 3">
    <name type="scientific">Bifidobacterium pseudocatenulatum</name>
    <dbReference type="NCBI Taxonomy" id="28026"/>
    <lineage>
        <taxon>Bacteria</taxon>
        <taxon>Bacillati</taxon>
        <taxon>Actinomycetota</taxon>
        <taxon>Actinomycetes</taxon>
        <taxon>Bifidobacteriales</taxon>
        <taxon>Bifidobacteriaceae</taxon>
        <taxon>Bifidobacterium</taxon>
    </lineage>
</organism>
<keyword evidence="1" id="KW-0472">Membrane</keyword>
<sequence length="235" mass="27157">MMLRIDERDLRSKLNEHRSLIGYGSKGDGIANIVAGLFYIPTAWTFAELPMRARCLFAVLGVVIIALGVASIVCKGLTSEKLYKEIESMNRRASSLIAVKDGMDALSNRYLTYYDEQWNCWFLPNHRSFDSYEEDKRKLSSYLSSEFKIPSDDFQMRFVGTATSTKFSTAHNEERTYDYRLYLASVIRIPDAWDAEGEFAIESKKCKWMTVDEMLNDRKIYAINRDVIQMLKDLI</sequence>
<name>A0AAQ0LTD0_BIFPS</name>
<evidence type="ECO:0000256" key="1">
    <source>
        <dbReference type="SAM" id="Phobius"/>
    </source>
</evidence>
<comment type="caution">
    <text evidence="2">The sequence shown here is derived from an EMBL/GenBank/DDBJ whole genome shotgun (WGS) entry which is preliminary data.</text>
</comment>
<feature type="transmembrane region" description="Helical" evidence="1">
    <location>
        <begin position="56"/>
        <end position="74"/>
    </location>
</feature>
<proteinExistence type="predicted"/>
<accession>A0AAQ0LTD0</accession>
<reference evidence="2 3" key="1">
    <citation type="submission" date="2018-08" db="EMBL/GenBank/DDBJ databases">
        <title>A genome reference for cultivated species of the human gut microbiota.</title>
        <authorList>
            <person name="Zou Y."/>
            <person name="Xue W."/>
            <person name="Luo G."/>
        </authorList>
    </citation>
    <scope>NUCLEOTIDE SEQUENCE [LARGE SCALE GENOMIC DNA]</scope>
    <source>
        <strain evidence="2 3">AF36-12AT</strain>
    </source>
</reference>
<evidence type="ECO:0000313" key="2">
    <source>
        <dbReference type="EMBL" id="RHL96921.1"/>
    </source>
</evidence>